<feature type="compositionally biased region" description="Basic residues" evidence="1">
    <location>
        <begin position="477"/>
        <end position="489"/>
    </location>
</feature>
<dbReference type="OrthoDB" id="3244606at2759"/>
<feature type="compositionally biased region" description="Polar residues" evidence="1">
    <location>
        <begin position="75"/>
        <end position="84"/>
    </location>
</feature>
<dbReference type="Pfam" id="PF20414">
    <property type="entry name" value="DUF6698"/>
    <property type="match status" value="1"/>
</dbReference>
<evidence type="ECO:0000256" key="1">
    <source>
        <dbReference type="SAM" id="MobiDB-lite"/>
    </source>
</evidence>
<dbReference type="EMBL" id="SEOQ01000588">
    <property type="protein sequence ID" value="TFY59987.1"/>
    <property type="molecule type" value="Genomic_DNA"/>
</dbReference>
<feature type="region of interest" description="Disordered" evidence="1">
    <location>
        <begin position="1"/>
        <end position="30"/>
    </location>
</feature>
<keyword evidence="3" id="KW-1185">Reference proteome</keyword>
<protein>
    <submittedName>
        <fullName evidence="2">Uncharacterized protein</fullName>
    </submittedName>
</protein>
<feature type="region of interest" description="Disordered" evidence="1">
    <location>
        <begin position="436"/>
        <end position="489"/>
    </location>
</feature>
<organism evidence="2 3">
    <name type="scientific">Dentipellis fragilis</name>
    <dbReference type="NCBI Taxonomy" id="205917"/>
    <lineage>
        <taxon>Eukaryota</taxon>
        <taxon>Fungi</taxon>
        <taxon>Dikarya</taxon>
        <taxon>Basidiomycota</taxon>
        <taxon>Agaricomycotina</taxon>
        <taxon>Agaricomycetes</taxon>
        <taxon>Russulales</taxon>
        <taxon>Hericiaceae</taxon>
        <taxon>Dentipellis</taxon>
    </lineage>
</organism>
<gene>
    <name evidence="2" type="ORF">EVG20_g7587</name>
</gene>
<dbReference type="AlphaFoldDB" id="A0A4Y9YEJ9"/>
<evidence type="ECO:0000313" key="2">
    <source>
        <dbReference type="EMBL" id="TFY59987.1"/>
    </source>
</evidence>
<feature type="region of interest" description="Disordered" evidence="1">
    <location>
        <begin position="67"/>
        <end position="88"/>
    </location>
</feature>
<evidence type="ECO:0000313" key="3">
    <source>
        <dbReference type="Proteomes" id="UP000298327"/>
    </source>
</evidence>
<accession>A0A4Y9YEJ9</accession>
<sequence length="489" mass="54873">MSNVPDTDYGDERLPVGEVSGSPSIAQHDAEMHRRCQVSARRLQIVEEERDAAIRELASERLKHPAQAIAPVATQPHSPDTVNPQEHRHRRRAHQEMMPAGKERSALELLARKYCVMYSFWLPHETVLQVLPDPTYDPAHRFSSPAMRIQGQMADLMKVLPKEYQMRIHLEPWVNTWETAMQQQRSNCVSRVRECAMAIFGCTAAEISTSAARLAAFKHDIGYATHHNGRGYYKAMAPILYDGYEGEHDASKVFLNPKLLKVFAVLVLGPSALNDAGTYYARAHTVYKLWKLRRTTAGAIATSAILARFILSADANLEANGRETRIHYQDDFNSYVEYLLTGLNQRDPSVLGIFEKWNKAFFSESHLSEVGDHDSDDPMDGSTRHESETGSESEYDGSAAAALAALRSEPSVPVPTPVPAPEPECRHHLKTEVLPESVHAHETGKRTREPSLEDSKAEVTALPRKKIETDEVDHKGVHAIRTKQHKKKD</sequence>
<proteinExistence type="predicted"/>
<comment type="caution">
    <text evidence="2">The sequence shown here is derived from an EMBL/GenBank/DDBJ whole genome shotgun (WGS) entry which is preliminary data.</text>
</comment>
<name>A0A4Y9YEJ9_9AGAM</name>
<reference evidence="2 3" key="1">
    <citation type="submission" date="2019-02" db="EMBL/GenBank/DDBJ databases">
        <title>Genome sequencing of the rare red list fungi Dentipellis fragilis.</title>
        <authorList>
            <person name="Buettner E."/>
            <person name="Kellner H."/>
        </authorList>
    </citation>
    <scope>NUCLEOTIDE SEQUENCE [LARGE SCALE GENOMIC DNA]</scope>
    <source>
        <strain evidence="2 3">DSM 105465</strain>
    </source>
</reference>
<feature type="compositionally biased region" description="Basic and acidic residues" evidence="1">
    <location>
        <begin position="436"/>
        <end position="457"/>
    </location>
</feature>
<feature type="region of interest" description="Disordered" evidence="1">
    <location>
        <begin position="368"/>
        <end position="399"/>
    </location>
</feature>
<dbReference type="STRING" id="205917.A0A4Y9YEJ9"/>
<dbReference type="Proteomes" id="UP000298327">
    <property type="component" value="Unassembled WGS sequence"/>
</dbReference>
<feature type="compositionally biased region" description="Basic and acidic residues" evidence="1">
    <location>
        <begin position="465"/>
        <end position="476"/>
    </location>
</feature>
<dbReference type="InterPro" id="IPR046521">
    <property type="entry name" value="DUF6698"/>
</dbReference>